<keyword evidence="2" id="KW-1185">Reference proteome</keyword>
<evidence type="ECO:0000313" key="2">
    <source>
        <dbReference type="Proteomes" id="UP000662747"/>
    </source>
</evidence>
<dbReference type="EMBL" id="CP071090">
    <property type="protein sequence ID" value="QSQ26745.1"/>
    <property type="molecule type" value="Genomic_DNA"/>
</dbReference>
<protein>
    <submittedName>
        <fullName evidence="1">Uncharacterized protein</fullName>
    </submittedName>
</protein>
<proteinExistence type="predicted"/>
<evidence type="ECO:0000313" key="1">
    <source>
        <dbReference type="EMBL" id="QSQ26745.1"/>
    </source>
</evidence>
<gene>
    <name evidence="1" type="ORF">JY651_18250</name>
</gene>
<accession>A0ABX7P8J9</accession>
<dbReference type="RefSeq" id="WP_206728287.1">
    <property type="nucleotide sequence ID" value="NZ_CP071090.1"/>
</dbReference>
<dbReference type="Proteomes" id="UP000662747">
    <property type="component" value="Chromosome"/>
</dbReference>
<organism evidence="1 2">
    <name type="scientific">Pyxidicoccus parkwayensis</name>
    <dbReference type="NCBI Taxonomy" id="2813578"/>
    <lineage>
        <taxon>Bacteria</taxon>
        <taxon>Pseudomonadati</taxon>
        <taxon>Myxococcota</taxon>
        <taxon>Myxococcia</taxon>
        <taxon>Myxococcales</taxon>
        <taxon>Cystobacterineae</taxon>
        <taxon>Myxococcaceae</taxon>
        <taxon>Pyxidicoccus</taxon>
    </lineage>
</organism>
<name>A0ABX7P8J9_9BACT</name>
<reference evidence="1 2" key="1">
    <citation type="submission" date="2021-02" db="EMBL/GenBank/DDBJ databases">
        <title>De Novo genome assembly of isolated myxobacteria.</title>
        <authorList>
            <person name="Stevens D.C."/>
        </authorList>
    </citation>
    <scope>NUCLEOTIDE SEQUENCE [LARGE SCALE GENOMIC DNA]</scope>
    <source>
        <strain evidence="2">SCPEA02</strain>
    </source>
</reference>
<sequence length="300" mass="31189">MWRNGARVTLGRLSRGTYANATSANSKGVAVGDGDTGDGRPLGWVSTSSGLYNFFSNNGGNTRPLLIAENGSIAGYYTKSLSGDASSWHGAIWTPDPKDARKYRMVDLPALPGIDPSSTSAVPQAFNASLQAAGYASNDVIGQHAAFWNNDSAHTIVDLGTLPGDWTSVAWAINDLGQVVGESHPPSAIIPVLWNNDAAHTPSALPFPAGDNFASAKAINNLGHIIGWAGHGEPGVSWDVYDSHPVVWRDGTVYDLTSVLDPVTGAGCTVTAALSINNAGQIAGYANCNGVVSAVVFTPR</sequence>